<feature type="transmembrane region" description="Helical" evidence="1">
    <location>
        <begin position="98"/>
        <end position="116"/>
    </location>
</feature>
<name>A0A444H9W0_9FLAO</name>
<reference evidence="2 3" key="1">
    <citation type="submission" date="2019-01" db="EMBL/GenBank/DDBJ databases">
        <title>Flavobacterium sp. nov.,isolated from freshwater.</title>
        <authorList>
            <person name="Zhang R."/>
            <person name="Du Z.-J."/>
        </authorList>
    </citation>
    <scope>NUCLEOTIDE SEQUENCE [LARGE SCALE GENOMIC DNA]</scope>
    <source>
        <strain evidence="2 3">1E403</strain>
    </source>
</reference>
<dbReference type="OrthoDB" id="7060697at2"/>
<protein>
    <submittedName>
        <fullName evidence="2">Uncharacterized protein</fullName>
    </submittedName>
</protein>
<gene>
    <name evidence="2" type="ORF">EPI11_10490</name>
</gene>
<keyword evidence="3" id="KW-1185">Reference proteome</keyword>
<evidence type="ECO:0000313" key="3">
    <source>
        <dbReference type="Proteomes" id="UP000287527"/>
    </source>
</evidence>
<dbReference type="RefSeq" id="WP_128389924.1">
    <property type="nucleotide sequence ID" value="NZ_SBII01000007.1"/>
</dbReference>
<dbReference type="EMBL" id="SBII01000007">
    <property type="protein sequence ID" value="RWW99965.1"/>
    <property type="molecule type" value="Genomic_DNA"/>
</dbReference>
<feature type="transmembrane region" description="Helical" evidence="1">
    <location>
        <begin position="66"/>
        <end position="86"/>
    </location>
</feature>
<organism evidence="2 3">
    <name type="scientific">Flavobacterium cerinum</name>
    <dbReference type="NCBI Taxonomy" id="2502784"/>
    <lineage>
        <taxon>Bacteria</taxon>
        <taxon>Pseudomonadati</taxon>
        <taxon>Bacteroidota</taxon>
        <taxon>Flavobacteriia</taxon>
        <taxon>Flavobacteriales</taxon>
        <taxon>Flavobacteriaceae</taxon>
        <taxon>Flavobacterium</taxon>
    </lineage>
</organism>
<feature type="transmembrane region" description="Helical" evidence="1">
    <location>
        <begin position="26"/>
        <end position="46"/>
    </location>
</feature>
<evidence type="ECO:0000313" key="2">
    <source>
        <dbReference type="EMBL" id="RWW99965.1"/>
    </source>
</evidence>
<dbReference type="Proteomes" id="UP000287527">
    <property type="component" value="Unassembled WGS sequence"/>
</dbReference>
<keyword evidence="1" id="KW-0812">Transmembrane</keyword>
<keyword evidence="1" id="KW-1133">Transmembrane helix</keyword>
<accession>A0A444H9W0</accession>
<dbReference type="AlphaFoldDB" id="A0A444H9W0"/>
<keyword evidence="1" id="KW-0472">Membrane</keyword>
<comment type="caution">
    <text evidence="2">The sequence shown here is derived from an EMBL/GenBank/DDBJ whole genome shotgun (WGS) entry which is preliminary data.</text>
</comment>
<proteinExistence type="predicted"/>
<sequence>MNNNFDEFENSTSINRRELLPGWIKFFSWVFMVLAVIACLTPIQLLFGQVPSLSFYGFDSTKFFPYSLFVIYLIFILNGLIGYMLWFEKDKAIGWGKICAVFGIVACAISFLLTLLDGQFTFRLEVIALVLFYRKLSNLEYNWG</sequence>
<evidence type="ECO:0000256" key="1">
    <source>
        <dbReference type="SAM" id="Phobius"/>
    </source>
</evidence>